<evidence type="ECO:0000313" key="2">
    <source>
        <dbReference type="EMBL" id="MBA2870781.1"/>
    </source>
</evidence>
<dbReference type="Pfam" id="PF11068">
    <property type="entry name" value="YlqD"/>
    <property type="match status" value="1"/>
</dbReference>
<keyword evidence="1" id="KW-0175">Coiled coil</keyword>
<evidence type="ECO:0008006" key="4">
    <source>
        <dbReference type="Google" id="ProtNLM"/>
    </source>
</evidence>
<sequence length="128" mass="15277">MKIIQTVEVKQILTKESKAKLLKKFEERKLRLQQECEQLRFELKRLEKAKKHSPLLLKQHFEKEINDRLEKVKLLDFQIEQLHILPLGSELKEREIQALVEVNIGDKWEEVMAPKTIIIEDGIVKEIR</sequence>
<keyword evidence="3" id="KW-1185">Reference proteome</keyword>
<dbReference type="Proteomes" id="UP000580891">
    <property type="component" value="Unassembled WGS sequence"/>
</dbReference>
<feature type="coiled-coil region" evidence="1">
    <location>
        <begin position="15"/>
        <end position="49"/>
    </location>
</feature>
<dbReference type="RefSeq" id="WP_181536679.1">
    <property type="nucleotide sequence ID" value="NZ_JACDUU010000002.1"/>
</dbReference>
<proteinExistence type="predicted"/>
<protein>
    <recommendedName>
        <fullName evidence="4">YlqD protein</fullName>
    </recommendedName>
</protein>
<evidence type="ECO:0000313" key="3">
    <source>
        <dbReference type="Proteomes" id="UP000580891"/>
    </source>
</evidence>
<dbReference type="InterPro" id="IPR021297">
    <property type="entry name" value="YlqD"/>
</dbReference>
<gene>
    <name evidence="2" type="ORF">HNQ85_001051</name>
</gene>
<comment type="caution">
    <text evidence="2">The sequence shown here is derived from an EMBL/GenBank/DDBJ whole genome shotgun (WGS) entry which is preliminary data.</text>
</comment>
<evidence type="ECO:0000256" key="1">
    <source>
        <dbReference type="SAM" id="Coils"/>
    </source>
</evidence>
<organism evidence="2 3">
    <name type="scientific">[Anoxybacillus] calidus</name>
    <dbReference type="NCBI Taxonomy" id="575178"/>
    <lineage>
        <taxon>Bacteria</taxon>
        <taxon>Bacillati</taxon>
        <taxon>Bacillota</taxon>
        <taxon>Bacilli</taxon>
        <taxon>Bacillales</taxon>
        <taxon>Anoxybacillaceae</taxon>
        <taxon>Paranoxybacillus</taxon>
    </lineage>
</organism>
<name>A0A7V9YYG8_9BACL</name>
<dbReference type="Gene3D" id="6.10.140.1110">
    <property type="match status" value="1"/>
</dbReference>
<dbReference type="AlphaFoldDB" id="A0A7V9YYG8"/>
<dbReference type="EMBL" id="JACDUU010000002">
    <property type="protein sequence ID" value="MBA2870781.1"/>
    <property type="molecule type" value="Genomic_DNA"/>
</dbReference>
<accession>A0A7V9YYG8</accession>
<reference evidence="2 3" key="1">
    <citation type="submission" date="2020-07" db="EMBL/GenBank/DDBJ databases">
        <title>Genomic Encyclopedia of Type Strains, Phase IV (KMG-IV): sequencing the most valuable type-strain genomes for metagenomic binning, comparative biology and taxonomic classification.</title>
        <authorList>
            <person name="Goeker M."/>
        </authorList>
    </citation>
    <scope>NUCLEOTIDE SEQUENCE [LARGE SCALE GENOMIC DNA]</scope>
    <source>
        <strain evidence="2 3">DSM 25220</strain>
    </source>
</reference>